<evidence type="ECO:0000256" key="4">
    <source>
        <dbReference type="ARBA" id="ARBA00022989"/>
    </source>
</evidence>
<feature type="transmembrane region" description="Helical" evidence="6">
    <location>
        <begin position="35"/>
        <end position="56"/>
    </location>
</feature>
<feature type="transmembrane region" description="Helical" evidence="6">
    <location>
        <begin position="247"/>
        <end position="265"/>
    </location>
</feature>
<keyword evidence="4 6" id="KW-1133">Transmembrane helix</keyword>
<feature type="transmembrane region" description="Helical" evidence="6">
    <location>
        <begin position="271"/>
        <end position="289"/>
    </location>
</feature>
<proteinExistence type="inferred from homology"/>
<feature type="transmembrane region" description="Helical" evidence="6">
    <location>
        <begin position="68"/>
        <end position="88"/>
    </location>
</feature>
<comment type="caution">
    <text evidence="8">The sequence shown here is derived from an EMBL/GenBank/DDBJ whole genome shotgun (WGS) entry which is preliminary data.</text>
</comment>
<evidence type="ECO:0000313" key="9">
    <source>
        <dbReference type="Proteomes" id="UP001191082"/>
    </source>
</evidence>
<feature type="transmembrane region" description="Helical" evidence="6">
    <location>
        <begin position="181"/>
        <end position="202"/>
    </location>
</feature>
<comment type="subcellular location">
    <subcellularLocation>
        <location evidence="1">Membrane</location>
        <topology evidence="1">Multi-pass membrane protein</topology>
    </subcellularLocation>
</comment>
<feature type="transmembrane region" description="Helical" evidence="6">
    <location>
        <begin position="94"/>
        <end position="115"/>
    </location>
</feature>
<dbReference type="PANTHER" id="PTHR32322:SF2">
    <property type="entry name" value="EAMA DOMAIN-CONTAINING PROTEIN"/>
    <property type="match status" value="1"/>
</dbReference>
<keyword evidence="9" id="KW-1185">Reference proteome</keyword>
<dbReference type="InterPro" id="IPR000620">
    <property type="entry name" value="EamA_dom"/>
</dbReference>
<gene>
    <name evidence="8" type="ORF">FGK64_14275</name>
</gene>
<feature type="transmembrane region" description="Helical" evidence="6">
    <location>
        <begin position="122"/>
        <end position="139"/>
    </location>
</feature>
<evidence type="ECO:0000256" key="2">
    <source>
        <dbReference type="ARBA" id="ARBA00007362"/>
    </source>
</evidence>
<feature type="domain" description="EamA" evidence="7">
    <location>
        <begin position="6"/>
        <end position="138"/>
    </location>
</feature>
<dbReference type="InterPro" id="IPR037185">
    <property type="entry name" value="EmrE-like"/>
</dbReference>
<dbReference type="RefSeq" id="WP_138864518.1">
    <property type="nucleotide sequence ID" value="NZ_VCPC01000003.1"/>
</dbReference>
<dbReference type="EMBL" id="VCPC01000003">
    <property type="protein sequence ID" value="TMV11452.1"/>
    <property type="molecule type" value="Genomic_DNA"/>
</dbReference>
<evidence type="ECO:0000256" key="5">
    <source>
        <dbReference type="ARBA" id="ARBA00023136"/>
    </source>
</evidence>
<organism evidence="8 9">
    <name type="scientific">Arenibacterium halophilum</name>
    <dbReference type="NCBI Taxonomy" id="2583821"/>
    <lineage>
        <taxon>Bacteria</taxon>
        <taxon>Pseudomonadati</taxon>
        <taxon>Pseudomonadota</taxon>
        <taxon>Alphaproteobacteria</taxon>
        <taxon>Rhodobacterales</taxon>
        <taxon>Paracoccaceae</taxon>
        <taxon>Arenibacterium</taxon>
    </lineage>
</organism>
<keyword evidence="3 6" id="KW-0812">Transmembrane</keyword>
<dbReference type="SUPFAM" id="SSF103481">
    <property type="entry name" value="Multidrug resistance efflux transporter EmrE"/>
    <property type="match status" value="2"/>
</dbReference>
<evidence type="ECO:0000256" key="3">
    <source>
        <dbReference type="ARBA" id="ARBA00022692"/>
    </source>
</evidence>
<evidence type="ECO:0000256" key="6">
    <source>
        <dbReference type="SAM" id="Phobius"/>
    </source>
</evidence>
<protein>
    <submittedName>
        <fullName evidence="8">DMT family transporter</fullName>
    </submittedName>
</protein>
<evidence type="ECO:0000313" key="8">
    <source>
        <dbReference type="EMBL" id="TMV11452.1"/>
    </source>
</evidence>
<feature type="transmembrane region" description="Helical" evidence="6">
    <location>
        <begin position="214"/>
        <end position="235"/>
    </location>
</feature>
<dbReference type="Pfam" id="PF00892">
    <property type="entry name" value="EamA"/>
    <property type="match status" value="2"/>
</dbReference>
<sequence>MRDSLRGHLAMLTFSALVGGSFSLGAMVANDIAPAALNAVRFAIAALVIGSAAMATTGIPRSALRAPWRYLVLGAIFVTYFVLMFEGLKTAAPVSASAVFTLTPLMAAGFGWLLLRQVLTARMALALAIGGAGALWVIFRADWAAFRAFHIGQGEIVYFWGCVAHAIYTPMVRKLNRGEPAIVFTFGMLLAGFLVLVVYGWSDLRATDWAGLRPLVWVAIFYLAIFASAATFTLMQYAALRLPSAKVLAYTYLAPTWVIVWEIALGHEVPSGLTLVGVAATVVALLLLLRDEPAHAMPARTTKTV</sequence>
<reference evidence="8 9" key="1">
    <citation type="submission" date="2019-05" db="EMBL/GenBank/DDBJ databases">
        <title>Marivita sp. nov. isolated from sea sediment.</title>
        <authorList>
            <person name="Kim W."/>
        </authorList>
    </citation>
    <scope>NUCLEOTIDE SEQUENCE [LARGE SCALE GENOMIC DNA]</scope>
    <source>
        <strain evidence="8 9">CAU 1492</strain>
    </source>
</reference>
<evidence type="ECO:0000259" key="7">
    <source>
        <dbReference type="Pfam" id="PF00892"/>
    </source>
</evidence>
<keyword evidence="5 6" id="KW-0472">Membrane</keyword>
<dbReference type="Proteomes" id="UP001191082">
    <property type="component" value="Unassembled WGS sequence"/>
</dbReference>
<dbReference type="PANTHER" id="PTHR32322">
    <property type="entry name" value="INNER MEMBRANE TRANSPORTER"/>
    <property type="match status" value="1"/>
</dbReference>
<feature type="transmembrane region" description="Helical" evidence="6">
    <location>
        <begin position="151"/>
        <end position="169"/>
    </location>
</feature>
<accession>A0ABY2X6N6</accession>
<name>A0ABY2X6N6_9RHOB</name>
<evidence type="ECO:0000256" key="1">
    <source>
        <dbReference type="ARBA" id="ARBA00004141"/>
    </source>
</evidence>
<feature type="domain" description="EamA" evidence="7">
    <location>
        <begin position="154"/>
        <end position="289"/>
    </location>
</feature>
<comment type="similarity">
    <text evidence="2">Belongs to the EamA transporter family.</text>
</comment>
<dbReference type="InterPro" id="IPR050638">
    <property type="entry name" value="AA-Vitamin_Transporters"/>
</dbReference>